<accession>A0A8D0C9J0</accession>
<dbReference type="Proteomes" id="UP000694421">
    <property type="component" value="Unplaced"/>
</dbReference>
<dbReference type="OMA" id="HACEVEG"/>
<keyword evidence="3" id="KW-1185">Reference proteome</keyword>
<dbReference type="AlphaFoldDB" id="A0A8D0C9J0"/>
<dbReference type="PANTHER" id="PTHR33064:SF37">
    <property type="entry name" value="RIBONUCLEASE H"/>
    <property type="match status" value="1"/>
</dbReference>
<dbReference type="Gene3D" id="3.10.20.370">
    <property type="match status" value="1"/>
</dbReference>
<evidence type="ECO:0000259" key="1">
    <source>
        <dbReference type="Pfam" id="PF17919"/>
    </source>
</evidence>
<reference evidence="2" key="2">
    <citation type="submission" date="2025-09" db="UniProtKB">
        <authorList>
            <consortium name="Ensembl"/>
        </authorList>
    </citation>
    <scope>IDENTIFICATION</scope>
</reference>
<sequence>RTPWSCSKRWRLGDTRYKTPELLPWTEEHETSFRALKQALATAPALGLPDYKKTFTLYCHEKGGIAQGVLTQKHGDAQRPVAYYSTALDPVAVGLPSCQRAVAAAATLVEASAPLIMAMGPVIC</sequence>
<protein>
    <recommendedName>
        <fullName evidence="1">Reverse transcriptase/retrotransposon-derived protein RNase H-like domain-containing protein</fullName>
    </recommendedName>
</protein>
<name>A0A8D0C9J0_SALMN</name>
<dbReference type="InterPro" id="IPR043128">
    <property type="entry name" value="Rev_trsase/Diguanyl_cyclase"/>
</dbReference>
<dbReference type="InterPro" id="IPR043502">
    <property type="entry name" value="DNA/RNA_pol_sf"/>
</dbReference>
<dbReference type="PANTHER" id="PTHR33064">
    <property type="entry name" value="POL PROTEIN"/>
    <property type="match status" value="1"/>
</dbReference>
<evidence type="ECO:0000313" key="3">
    <source>
        <dbReference type="Proteomes" id="UP000694421"/>
    </source>
</evidence>
<dbReference type="InterPro" id="IPR051320">
    <property type="entry name" value="Viral_Replic_Matur_Polypro"/>
</dbReference>
<dbReference type="Pfam" id="PF17919">
    <property type="entry name" value="RT_RNaseH_2"/>
    <property type="match status" value="1"/>
</dbReference>
<evidence type="ECO:0000313" key="2">
    <source>
        <dbReference type="Ensembl" id="ENSSMRP00000017696.1"/>
    </source>
</evidence>
<dbReference type="SUPFAM" id="SSF56672">
    <property type="entry name" value="DNA/RNA polymerases"/>
    <property type="match status" value="1"/>
</dbReference>
<dbReference type="Ensembl" id="ENSSMRT00000020725.1">
    <property type="protein sequence ID" value="ENSSMRP00000017696.1"/>
    <property type="gene ID" value="ENSSMRG00000013805.1"/>
</dbReference>
<dbReference type="Gene3D" id="3.30.70.270">
    <property type="match status" value="1"/>
</dbReference>
<dbReference type="GeneTree" id="ENSGT00970000193798"/>
<dbReference type="InterPro" id="IPR041577">
    <property type="entry name" value="RT_RNaseH_2"/>
</dbReference>
<reference evidence="2" key="1">
    <citation type="submission" date="2025-08" db="UniProtKB">
        <authorList>
            <consortium name="Ensembl"/>
        </authorList>
    </citation>
    <scope>IDENTIFICATION</scope>
</reference>
<proteinExistence type="predicted"/>
<organism evidence="2 3">
    <name type="scientific">Salvator merianae</name>
    <name type="common">Argentine black and white tegu</name>
    <name type="synonym">Tupinambis merianae</name>
    <dbReference type="NCBI Taxonomy" id="96440"/>
    <lineage>
        <taxon>Eukaryota</taxon>
        <taxon>Metazoa</taxon>
        <taxon>Chordata</taxon>
        <taxon>Craniata</taxon>
        <taxon>Vertebrata</taxon>
        <taxon>Euteleostomi</taxon>
        <taxon>Lepidosauria</taxon>
        <taxon>Squamata</taxon>
        <taxon>Bifurcata</taxon>
        <taxon>Unidentata</taxon>
        <taxon>Episquamata</taxon>
        <taxon>Laterata</taxon>
        <taxon>Teiioidea</taxon>
        <taxon>Teiidae</taxon>
        <taxon>Salvator</taxon>
    </lineage>
</organism>
<feature type="domain" description="Reverse transcriptase/retrotransposon-derived protein RNase H-like" evidence="1">
    <location>
        <begin position="25"/>
        <end position="115"/>
    </location>
</feature>